<gene>
    <name evidence="2" type="ORF">CRG98_007707</name>
</gene>
<reference evidence="2 3" key="1">
    <citation type="submission" date="2017-11" db="EMBL/GenBank/DDBJ databases">
        <title>De-novo sequencing of pomegranate (Punica granatum L.) genome.</title>
        <authorList>
            <person name="Akparov Z."/>
            <person name="Amiraslanov A."/>
            <person name="Hajiyeva S."/>
            <person name="Abbasov M."/>
            <person name="Kaur K."/>
            <person name="Hamwieh A."/>
            <person name="Solovyev V."/>
            <person name="Salamov A."/>
            <person name="Braich B."/>
            <person name="Kosarev P."/>
            <person name="Mahmoud A."/>
            <person name="Hajiyev E."/>
            <person name="Babayeva S."/>
            <person name="Izzatullayeva V."/>
            <person name="Mammadov A."/>
            <person name="Mammadov A."/>
            <person name="Sharifova S."/>
            <person name="Ojaghi J."/>
            <person name="Eynullazada K."/>
            <person name="Bayramov B."/>
            <person name="Abdulazimova A."/>
            <person name="Shahmuradov I."/>
        </authorList>
    </citation>
    <scope>NUCLEOTIDE SEQUENCE [LARGE SCALE GENOMIC DNA]</scope>
    <source>
        <strain evidence="3">cv. AG2017</strain>
        <tissue evidence="2">Leaf</tissue>
    </source>
</reference>
<dbReference type="AlphaFoldDB" id="A0A2I0KTV9"/>
<feature type="compositionally biased region" description="Low complexity" evidence="1">
    <location>
        <begin position="85"/>
        <end position="100"/>
    </location>
</feature>
<keyword evidence="3" id="KW-1185">Reference proteome</keyword>
<evidence type="ECO:0000256" key="1">
    <source>
        <dbReference type="SAM" id="MobiDB-lite"/>
    </source>
</evidence>
<protein>
    <submittedName>
        <fullName evidence="2">Uncharacterized protein</fullName>
    </submittedName>
</protein>
<organism evidence="2 3">
    <name type="scientific">Punica granatum</name>
    <name type="common">Pomegranate</name>
    <dbReference type="NCBI Taxonomy" id="22663"/>
    <lineage>
        <taxon>Eukaryota</taxon>
        <taxon>Viridiplantae</taxon>
        <taxon>Streptophyta</taxon>
        <taxon>Embryophyta</taxon>
        <taxon>Tracheophyta</taxon>
        <taxon>Spermatophyta</taxon>
        <taxon>Magnoliopsida</taxon>
        <taxon>eudicotyledons</taxon>
        <taxon>Gunneridae</taxon>
        <taxon>Pentapetalae</taxon>
        <taxon>rosids</taxon>
        <taxon>malvids</taxon>
        <taxon>Myrtales</taxon>
        <taxon>Lythraceae</taxon>
        <taxon>Punica</taxon>
    </lineage>
</organism>
<dbReference type="EMBL" id="PGOL01000351">
    <property type="protein sequence ID" value="PKI71902.1"/>
    <property type="molecule type" value="Genomic_DNA"/>
</dbReference>
<evidence type="ECO:0000313" key="2">
    <source>
        <dbReference type="EMBL" id="PKI71902.1"/>
    </source>
</evidence>
<sequence>MPSKQFGTTYTTEGRRKMGVHLAAGVNACDPKLKICVLQRPLMLTCVYLALVFLTSFTSDTRITGTALQELRQTLIPDHSGYVGAPPQSSSPSAHSIPQSKISHRTAGASPVKAQSPMQQSKPPAKHFSIKLYTFQLSSAHSLLSSACSSSLLARASCKSAEPARPCTLSSKLRKVLEPARSCFLQICRACSPVHPLF</sequence>
<name>A0A2I0KTV9_PUNGR</name>
<comment type="caution">
    <text evidence="2">The sequence shown here is derived from an EMBL/GenBank/DDBJ whole genome shotgun (WGS) entry which is preliminary data.</text>
</comment>
<accession>A0A2I0KTV9</accession>
<evidence type="ECO:0000313" key="3">
    <source>
        <dbReference type="Proteomes" id="UP000233551"/>
    </source>
</evidence>
<dbReference type="Proteomes" id="UP000233551">
    <property type="component" value="Unassembled WGS sequence"/>
</dbReference>
<proteinExistence type="predicted"/>
<feature type="region of interest" description="Disordered" evidence="1">
    <location>
        <begin position="79"/>
        <end position="123"/>
    </location>
</feature>